<dbReference type="FunFam" id="3.90.800.10:FF:000001">
    <property type="entry name" value="Glutamine--tRNA ligase"/>
    <property type="match status" value="1"/>
</dbReference>
<feature type="binding site" evidence="8">
    <location>
        <begin position="301"/>
        <end position="302"/>
    </location>
    <ligand>
        <name>ATP</name>
        <dbReference type="ChEBI" id="CHEBI:30616"/>
    </ligand>
</feature>
<feature type="domain" description="Glutamyl/glutaminyl-tRNA synthetase class Ib catalytic" evidence="10">
    <location>
        <begin position="62"/>
        <end position="377"/>
    </location>
</feature>
<dbReference type="EC" id="6.1.1.18" evidence="8"/>
<dbReference type="GO" id="GO:0006425">
    <property type="term" value="P:glutaminyl-tRNA aminoacylation"/>
    <property type="evidence" value="ECO:0007669"/>
    <property type="project" value="UniProtKB-UniRule"/>
</dbReference>
<dbReference type="STRING" id="1223802.SUTH_03050"/>
<evidence type="ECO:0000259" key="11">
    <source>
        <dbReference type="Pfam" id="PF03950"/>
    </source>
</evidence>
<dbReference type="RefSeq" id="WP_041100424.1">
    <property type="nucleotide sequence ID" value="NZ_AP012547.1"/>
</dbReference>
<evidence type="ECO:0000256" key="5">
    <source>
        <dbReference type="ARBA" id="ARBA00022840"/>
    </source>
</evidence>
<dbReference type="KEGG" id="shd:SUTH_03050"/>
<comment type="catalytic activity">
    <reaction evidence="8">
        <text>tRNA(Gln) + L-glutamine + ATP = L-glutaminyl-tRNA(Gln) + AMP + diphosphate</text>
        <dbReference type="Rhea" id="RHEA:20121"/>
        <dbReference type="Rhea" id="RHEA-COMP:9662"/>
        <dbReference type="Rhea" id="RHEA-COMP:9681"/>
        <dbReference type="ChEBI" id="CHEBI:30616"/>
        <dbReference type="ChEBI" id="CHEBI:33019"/>
        <dbReference type="ChEBI" id="CHEBI:58359"/>
        <dbReference type="ChEBI" id="CHEBI:78442"/>
        <dbReference type="ChEBI" id="CHEBI:78521"/>
        <dbReference type="ChEBI" id="CHEBI:456215"/>
        <dbReference type="EC" id="6.1.1.18"/>
    </reaction>
</comment>
<dbReference type="InterPro" id="IPR020061">
    <property type="entry name" value="Glu_tRNA_lig_a-bdl"/>
</dbReference>
<evidence type="ECO:0000313" key="14">
    <source>
        <dbReference type="Proteomes" id="UP000031637"/>
    </source>
</evidence>
<gene>
    <name evidence="8" type="primary">glnS</name>
    <name evidence="13" type="ORF">SUTH_03050</name>
</gene>
<evidence type="ECO:0000259" key="10">
    <source>
        <dbReference type="Pfam" id="PF00749"/>
    </source>
</evidence>
<keyword evidence="14" id="KW-1185">Reference proteome</keyword>
<feature type="binding site" evidence="8">
    <location>
        <position position="102"/>
    </location>
    <ligand>
        <name>L-glutamine</name>
        <dbReference type="ChEBI" id="CHEBI:58359"/>
    </ligand>
</feature>
<evidence type="ECO:0000259" key="12">
    <source>
        <dbReference type="Pfam" id="PF20974"/>
    </source>
</evidence>
<dbReference type="GO" id="GO:0004819">
    <property type="term" value="F:glutamine-tRNA ligase activity"/>
    <property type="evidence" value="ECO:0007669"/>
    <property type="project" value="UniProtKB-UniRule"/>
</dbReference>
<evidence type="ECO:0000256" key="2">
    <source>
        <dbReference type="ARBA" id="ARBA00022490"/>
    </source>
</evidence>
<dbReference type="InterPro" id="IPR020056">
    <property type="entry name" value="Rbsml_bL25/Gln-tRNA_synth_N"/>
</dbReference>
<comment type="similarity">
    <text evidence="1 8 9">Belongs to the class-I aminoacyl-tRNA synthetase family.</text>
</comment>
<dbReference type="SUPFAM" id="SSF50715">
    <property type="entry name" value="Ribosomal protein L25-like"/>
    <property type="match status" value="1"/>
</dbReference>
<dbReference type="InterPro" id="IPR020059">
    <property type="entry name" value="Glu/Gln-tRNA-synth_Ib_codon-bd"/>
</dbReference>
<dbReference type="Pfam" id="PF20974">
    <property type="entry name" value="tRNA-synt_1c_C2"/>
    <property type="match status" value="1"/>
</dbReference>
<dbReference type="Pfam" id="PF03950">
    <property type="entry name" value="tRNA-synt_1c_C"/>
    <property type="match status" value="1"/>
</dbReference>
<accession>W0SM31</accession>
<feature type="binding site" evidence="8">
    <location>
        <position position="247"/>
    </location>
    <ligand>
        <name>L-glutamine</name>
        <dbReference type="ChEBI" id="CHEBI:58359"/>
    </ligand>
</feature>
<dbReference type="HAMAP" id="MF_00126">
    <property type="entry name" value="Gln_tRNA_synth"/>
    <property type="match status" value="1"/>
</dbReference>
<evidence type="ECO:0000256" key="8">
    <source>
        <dbReference type="HAMAP-Rule" id="MF_00126"/>
    </source>
</evidence>
<dbReference type="FunFam" id="3.40.50.620:FF:000037">
    <property type="entry name" value="Glutamine--tRNA ligase cytoplasmic"/>
    <property type="match status" value="1"/>
</dbReference>
<dbReference type="HOGENOM" id="CLU_001882_3_1_4"/>
<dbReference type="InterPro" id="IPR014729">
    <property type="entry name" value="Rossmann-like_a/b/a_fold"/>
</dbReference>
<dbReference type="Pfam" id="PF00749">
    <property type="entry name" value="tRNA-synt_1c"/>
    <property type="match status" value="1"/>
</dbReference>
<keyword evidence="5 8" id="KW-0067">ATP-binding</keyword>
<dbReference type="OrthoDB" id="9801560at2"/>
<dbReference type="FunFam" id="1.10.1160.10:FF:000001">
    <property type="entry name" value="Glutamine--tRNA ligase"/>
    <property type="match status" value="1"/>
</dbReference>
<evidence type="ECO:0000256" key="4">
    <source>
        <dbReference type="ARBA" id="ARBA00022741"/>
    </source>
</evidence>
<dbReference type="PANTHER" id="PTHR43097">
    <property type="entry name" value="GLUTAMINE-TRNA LIGASE"/>
    <property type="match status" value="1"/>
</dbReference>
<dbReference type="InterPro" id="IPR020058">
    <property type="entry name" value="Glu/Gln-tRNA-synth_Ib_cat-dom"/>
</dbReference>
<dbReference type="GO" id="GO:0005524">
    <property type="term" value="F:ATP binding"/>
    <property type="evidence" value="ECO:0007669"/>
    <property type="project" value="UniProtKB-UniRule"/>
</dbReference>
<protein>
    <recommendedName>
        <fullName evidence="8">Glutamine--tRNA ligase</fullName>
        <ecNumber evidence="8">6.1.1.18</ecNumber>
    </recommendedName>
    <alternativeName>
        <fullName evidence="8">Glutaminyl-tRNA synthetase</fullName>
        <shortName evidence="8">GlnRS</shortName>
    </alternativeName>
</protein>
<name>W0SM31_9PROT</name>
<feature type="domain" description="tRNA synthetases class I (E and Q) anti-codon binding" evidence="12">
    <location>
        <begin position="499"/>
        <end position="571"/>
    </location>
</feature>
<dbReference type="PRINTS" id="PR00987">
    <property type="entry name" value="TRNASYNTHGLU"/>
</dbReference>
<feature type="domain" description="Glutamyl/glutaminyl-tRNA synthetase class Ib anti-codon binding" evidence="11">
    <location>
        <begin position="380"/>
        <end position="479"/>
    </location>
</feature>
<feature type="binding site" evidence="8">
    <location>
        <begin position="309"/>
        <end position="311"/>
    </location>
    <ligand>
        <name>ATP</name>
        <dbReference type="ChEBI" id="CHEBI:30616"/>
    </ligand>
</feature>
<keyword evidence="7 8" id="KW-0030">Aminoacyl-tRNA synthetase</keyword>
<dbReference type="Proteomes" id="UP000031637">
    <property type="component" value="Chromosome"/>
</dbReference>
<feature type="binding site" evidence="8">
    <location>
        <position position="266"/>
    </location>
    <ligand>
        <name>ATP</name>
        <dbReference type="ChEBI" id="CHEBI:30616"/>
    </ligand>
</feature>
<dbReference type="AlphaFoldDB" id="W0SM31"/>
<dbReference type="FunFam" id="2.40.240.10:FF:000001">
    <property type="entry name" value="Glutamine--tRNA ligase"/>
    <property type="match status" value="1"/>
</dbReference>
<comment type="subcellular location">
    <subcellularLocation>
        <location evidence="8">Cytoplasm</location>
    </subcellularLocation>
</comment>
<dbReference type="Gene3D" id="3.90.800.10">
    <property type="entry name" value="Glutamyl-tRNA Synthetase, Domain 3"/>
    <property type="match status" value="1"/>
</dbReference>
<dbReference type="NCBIfam" id="TIGR00440">
    <property type="entry name" value="glnS"/>
    <property type="match status" value="1"/>
</dbReference>
<evidence type="ECO:0000256" key="1">
    <source>
        <dbReference type="ARBA" id="ARBA00005594"/>
    </source>
</evidence>
<evidence type="ECO:0000256" key="7">
    <source>
        <dbReference type="ARBA" id="ARBA00023146"/>
    </source>
</evidence>
<comment type="caution">
    <text evidence="8">Lacks conserved residue(s) required for the propagation of feature annotation.</text>
</comment>
<dbReference type="EMBL" id="AP012547">
    <property type="protein sequence ID" value="BAO30828.1"/>
    <property type="molecule type" value="Genomic_DNA"/>
</dbReference>
<keyword evidence="3 8" id="KW-0436">Ligase</keyword>
<sequence>MADNDKPSIRVDTVPDASARVHNFIRHIIDADLKNGKYAARHWSGRPGPAAQQKVGAGDTAKIRTRFPPEPNGYLHFGHAKSICLNFGLALDYAGACHLRFDDTNPEKEEQEYVDSIIDAVHWLGFDWKGNQYFASDYFQWMYDFAEKLIEAGHAYVDSQTAEEMRASRGTLTEAGKNSPYRDRTPSENLDLFRRMKAGEFADGAHILRAKVDMSSGNINLRDPAIYRIRHATHHATGDAWCIYPMYTYAHPIEDALENITHSICTLEFEDQRPFYDWLLARLAELGCVNTPLPQQIEFARLNLSYVVLSKRKLIQLVDERHVDGWDDPRLPTLVGARRRGFTPEAFRRFNEMNGVTKSDSWIDISVLEECQREHLNETAPRRIAVLDPVKLVIDNYPEGQEEECLAPNHPQKPEWGKRPVPFSKELWIEREDFMEVPGKGYFRLFPGNMVRLRYGFVVKCTGCDKDADGKITAVRCEYMADSKSGTPGSDNYKVKGNIHWVSARHAYAAEVRLYDRLFAVEAPGEGGRDFIADLNPDSKLVITAQLEAALKSAAAEERFQFERHGYFVADRFDSRPGTPVFNRAVTLKDSWSKGK</sequence>
<evidence type="ECO:0000256" key="9">
    <source>
        <dbReference type="RuleBase" id="RU363037"/>
    </source>
</evidence>
<dbReference type="InterPro" id="IPR049437">
    <property type="entry name" value="tRNA-synt_1c_C2"/>
</dbReference>
<keyword evidence="6 8" id="KW-0648">Protein biosynthesis</keyword>
<evidence type="ECO:0000256" key="3">
    <source>
        <dbReference type="ARBA" id="ARBA00022598"/>
    </source>
</evidence>
<dbReference type="PANTHER" id="PTHR43097:SF5">
    <property type="entry name" value="GLUTAMATE--TRNA LIGASE"/>
    <property type="match status" value="1"/>
</dbReference>
<dbReference type="GO" id="GO:0006424">
    <property type="term" value="P:glutamyl-tRNA aminoacylation"/>
    <property type="evidence" value="ECO:0007669"/>
    <property type="project" value="UniProtKB-UniRule"/>
</dbReference>
<dbReference type="Gene3D" id="2.40.240.10">
    <property type="entry name" value="Ribosomal Protein L25, Chain P"/>
    <property type="match status" value="2"/>
</dbReference>
<comment type="subunit">
    <text evidence="8">Monomer.</text>
</comment>
<dbReference type="GO" id="GO:0005829">
    <property type="term" value="C:cytosol"/>
    <property type="evidence" value="ECO:0007669"/>
    <property type="project" value="TreeGrafter"/>
</dbReference>
<dbReference type="Gene3D" id="3.40.50.620">
    <property type="entry name" value="HUPs"/>
    <property type="match status" value="1"/>
</dbReference>
<dbReference type="InterPro" id="IPR050132">
    <property type="entry name" value="Gln/Glu-tRNA_Ligase"/>
</dbReference>
<feature type="short sequence motif" description="'KMSKS' region" evidence="8">
    <location>
        <begin position="308"/>
        <end position="312"/>
    </location>
</feature>
<dbReference type="InterPro" id="IPR011035">
    <property type="entry name" value="Ribosomal_bL25/Gln-tRNA_synth"/>
</dbReference>
<feature type="binding site" evidence="8">
    <location>
        <begin position="70"/>
        <end position="72"/>
    </location>
    <ligand>
        <name>ATP</name>
        <dbReference type="ChEBI" id="CHEBI:30616"/>
    </ligand>
</feature>
<keyword evidence="2 8" id="KW-0963">Cytoplasm</keyword>
<dbReference type="InterPro" id="IPR022861">
    <property type="entry name" value="Gln_tRNA_ligase_bac"/>
</dbReference>
<reference evidence="13 14" key="1">
    <citation type="journal article" date="2014" name="Syst. Appl. Microbiol.">
        <title>Complete genomes of freshwater sulfur oxidizers Sulfuricella denitrificans skB26 and Sulfuritalea hydrogenivorans sk43H: genetic insights into the sulfur oxidation pathway of betaproteobacteria.</title>
        <authorList>
            <person name="Watanabe T."/>
            <person name="Kojima H."/>
            <person name="Fukui M."/>
        </authorList>
    </citation>
    <scope>NUCLEOTIDE SEQUENCE [LARGE SCALE GENOMIC DNA]</scope>
    <source>
        <strain evidence="13">DSM22779</strain>
    </source>
</reference>
<proteinExistence type="inferred from homology"/>
<dbReference type="InterPro" id="IPR004514">
    <property type="entry name" value="Gln-tRNA-synth"/>
</dbReference>
<keyword evidence="4 8" id="KW-0547">Nucleotide-binding</keyword>
<evidence type="ECO:0000313" key="13">
    <source>
        <dbReference type="EMBL" id="BAO30828.1"/>
    </source>
</evidence>
<dbReference type="SUPFAM" id="SSF52374">
    <property type="entry name" value="Nucleotidylyl transferase"/>
    <property type="match status" value="1"/>
</dbReference>
<evidence type="ECO:0000256" key="6">
    <source>
        <dbReference type="ARBA" id="ARBA00022917"/>
    </source>
</evidence>
<dbReference type="Gene3D" id="1.10.1160.10">
    <property type="entry name" value="Glutamyl-trna Synthetase, Domain 2"/>
    <property type="match status" value="1"/>
</dbReference>
<organism evidence="13 14">
    <name type="scientific">Sulfuritalea hydrogenivorans sk43H</name>
    <dbReference type="NCBI Taxonomy" id="1223802"/>
    <lineage>
        <taxon>Bacteria</taxon>
        <taxon>Pseudomonadati</taxon>
        <taxon>Pseudomonadota</taxon>
        <taxon>Betaproteobacteria</taxon>
        <taxon>Nitrosomonadales</taxon>
        <taxon>Sterolibacteriaceae</taxon>
        <taxon>Sulfuritalea</taxon>
    </lineage>
</organism>
<dbReference type="InterPro" id="IPR000924">
    <property type="entry name" value="Glu/Gln-tRNA-synth"/>
</dbReference>
<dbReference type="NCBIfam" id="NF011291">
    <property type="entry name" value="PRK14703.1"/>
    <property type="match status" value="1"/>
</dbReference>